<dbReference type="InterPro" id="IPR003439">
    <property type="entry name" value="ABC_transporter-like_ATP-bd"/>
</dbReference>
<dbReference type="InterPro" id="IPR011527">
    <property type="entry name" value="ABC1_TM_dom"/>
</dbReference>
<comment type="subcellular location">
    <subcellularLocation>
        <location evidence="1">Cell membrane</location>
        <topology evidence="1">Multi-pass membrane protein</topology>
    </subcellularLocation>
</comment>
<proteinExistence type="predicted"/>
<dbReference type="GO" id="GO:0016887">
    <property type="term" value="F:ATP hydrolysis activity"/>
    <property type="evidence" value="ECO:0007669"/>
    <property type="project" value="InterPro"/>
</dbReference>
<feature type="transmembrane region" description="Helical" evidence="9">
    <location>
        <begin position="257"/>
        <end position="279"/>
    </location>
</feature>
<gene>
    <name evidence="12" type="ORF">ENG14_06325</name>
</gene>
<dbReference type="FunFam" id="3.40.50.300:FF:000221">
    <property type="entry name" value="Multidrug ABC transporter ATP-binding protein"/>
    <property type="match status" value="1"/>
</dbReference>
<evidence type="ECO:0000256" key="3">
    <source>
        <dbReference type="ARBA" id="ARBA00022475"/>
    </source>
</evidence>
<dbReference type="InterPro" id="IPR027417">
    <property type="entry name" value="P-loop_NTPase"/>
</dbReference>
<feature type="transmembrane region" description="Helical" evidence="9">
    <location>
        <begin position="69"/>
        <end position="90"/>
    </location>
</feature>
<dbReference type="EMBL" id="DQZW01000296">
    <property type="protein sequence ID" value="HDL90502.1"/>
    <property type="molecule type" value="Genomic_DNA"/>
</dbReference>
<dbReference type="SUPFAM" id="SSF52540">
    <property type="entry name" value="P-loop containing nucleoside triphosphate hydrolases"/>
    <property type="match status" value="1"/>
</dbReference>
<evidence type="ECO:0000256" key="8">
    <source>
        <dbReference type="ARBA" id="ARBA00023136"/>
    </source>
</evidence>
<dbReference type="InterPro" id="IPR003593">
    <property type="entry name" value="AAA+_ATPase"/>
</dbReference>
<evidence type="ECO:0000256" key="6">
    <source>
        <dbReference type="ARBA" id="ARBA00022840"/>
    </source>
</evidence>
<feature type="transmembrane region" description="Helical" evidence="9">
    <location>
        <begin position="176"/>
        <end position="193"/>
    </location>
</feature>
<evidence type="ECO:0000259" key="10">
    <source>
        <dbReference type="PROSITE" id="PS50893"/>
    </source>
</evidence>
<dbReference type="InterPro" id="IPR036640">
    <property type="entry name" value="ABC1_TM_sf"/>
</dbReference>
<feature type="domain" description="ABC transmembrane type-1" evidence="11">
    <location>
        <begin position="23"/>
        <end position="317"/>
    </location>
</feature>
<dbReference type="SUPFAM" id="SSF90123">
    <property type="entry name" value="ABC transporter transmembrane region"/>
    <property type="match status" value="1"/>
</dbReference>
<feature type="transmembrane region" description="Helical" evidence="9">
    <location>
        <begin position="152"/>
        <end position="170"/>
    </location>
</feature>
<accession>A0A7C1AZ43</accession>
<feature type="non-terminal residue" evidence="12">
    <location>
        <position position="600"/>
    </location>
</feature>
<keyword evidence="8 9" id="KW-0472">Membrane</keyword>
<dbReference type="PANTHER" id="PTHR24221:SF468">
    <property type="entry name" value="ABC TRANSPORTER"/>
    <property type="match status" value="1"/>
</dbReference>
<evidence type="ECO:0000256" key="7">
    <source>
        <dbReference type="ARBA" id="ARBA00022989"/>
    </source>
</evidence>
<sequence>MSFRLTKYRMVFHFLWDRKRALLLLFFCLVGQALLSIVEPWPLQAVFDYLLLNKPIPEVIAKHSFVADHLLGLMIIAMVLIALLMGLALFGQNLCLVKLKQQVVKGLRVKVFGHVLELPIAYFKKLGSGEVLSRITADTDNIQAIVEGGAILVFRSFPTFFGILCVMLLLDYPFAVVVACIAPVLAVVTYYFSDRIKQYSKYKRFQESRIMAVAETAARTLKCLKILGLKNQELHRFEQFCDASNEASKKAGMYEGAYGGAVNVLLSLGTAIVVLLGVVRIREGHITPGELLVFMGYFRSMYKPVREFTKYLGKISKASASYDRITEVLEITPCDLGVCEAIDAVDAPPFSREIQFDRVCFCYDKDRKVLHEVSFTVRKGEKVAIVGESGAGKSTILNLIPRFFDPTSGRILLDGVDIKNFKIISLRKQIAVVPQEHIIFHASVFENIALGCPDRKVCESEVIMAAKKANAHEFIMRLPHGYDTILGPGGVELSGGQAKRLHIARALLRDAPILLLDEPTSGLDPYAESQVMEAFDRLMEHRTIIMVSHYLPLIANSDTIVVIEGGQVVELGQHGELLRRKGVYYNFWRRQLARAVPGYY</sequence>
<organism evidence="12">
    <name type="scientific">Thermodesulforhabdus norvegica</name>
    <dbReference type="NCBI Taxonomy" id="39841"/>
    <lineage>
        <taxon>Bacteria</taxon>
        <taxon>Pseudomonadati</taxon>
        <taxon>Thermodesulfobacteriota</taxon>
        <taxon>Syntrophobacteria</taxon>
        <taxon>Syntrophobacterales</taxon>
        <taxon>Thermodesulforhabdaceae</taxon>
        <taxon>Thermodesulforhabdus</taxon>
    </lineage>
</organism>
<keyword evidence="3" id="KW-1003">Cell membrane</keyword>
<dbReference type="SMART" id="SM00382">
    <property type="entry name" value="AAA"/>
    <property type="match status" value="1"/>
</dbReference>
<dbReference type="PROSITE" id="PS50929">
    <property type="entry name" value="ABC_TM1F"/>
    <property type="match status" value="1"/>
</dbReference>
<dbReference type="GO" id="GO:0140359">
    <property type="term" value="F:ABC-type transporter activity"/>
    <property type="evidence" value="ECO:0007669"/>
    <property type="project" value="InterPro"/>
</dbReference>
<keyword evidence="7 9" id="KW-1133">Transmembrane helix</keyword>
<dbReference type="GO" id="GO:0034040">
    <property type="term" value="F:ATPase-coupled lipid transmembrane transporter activity"/>
    <property type="evidence" value="ECO:0007669"/>
    <property type="project" value="TreeGrafter"/>
</dbReference>
<dbReference type="Pfam" id="PF00664">
    <property type="entry name" value="ABC_membrane"/>
    <property type="match status" value="1"/>
</dbReference>
<keyword evidence="2" id="KW-0813">Transport</keyword>
<name>A0A7C1AZ43_9BACT</name>
<dbReference type="Pfam" id="PF00005">
    <property type="entry name" value="ABC_tran"/>
    <property type="match status" value="1"/>
</dbReference>
<evidence type="ECO:0000256" key="4">
    <source>
        <dbReference type="ARBA" id="ARBA00022692"/>
    </source>
</evidence>
<evidence type="ECO:0000313" key="12">
    <source>
        <dbReference type="EMBL" id="HDL90502.1"/>
    </source>
</evidence>
<evidence type="ECO:0000256" key="1">
    <source>
        <dbReference type="ARBA" id="ARBA00004651"/>
    </source>
</evidence>
<dbReference type="GO" id="GO:0005524">
    <property type="term" value="F:ATP binding"/>
    <property type="evidence" value="ECO:0007669"/>
    <property type="project" value="UniProtKB-KW"/>
</dbReference>
<evidence type="ECO:0000256" key="9">
    <source>
        <dbReference type="SAM" id="Phobius"/>
    </source>
</evidence>
<evidence type="ECO:0000259" key="11">
    <source>
        <dbReference type="PROSITE" id="PS50929"/>
    </source>
</evidence>
<dbReference type="GO" id="GO:0005886">
    <property type="term" value="C:plasma membrane"/>
    <property type="evidence" value="ECO:0007669"/>
    <property type="project" value="UniProtKB-SubCell"/>
</dbReference>
<reference evidence="12" key="1">
    <citation type="journal article" date="2020" name="mSystems">
        <title>Genome- and Community-Level Interaction Insights into Carbon Utilization and Element Cycling Functions of Hydrothermarchaeota in Hydrothermal Sediment.</title>
        <authorList>
            <person name="Zhou Z."/>
            <person name="Liu Y."/>
            <person name="Xu W."/>
            <person name="Pan J."/>
            <person name="Luo Z.H."/>
            <person name="Li M."/>
        </authorList>
    </citation>
    <scope>NUCLEOTIDE SEQUENCE [LARGE SCALE GENOMIC DNA]</scope>
    <source>
        <strain evidence="12">HyVt-19</strain>
    </source>
</reference>
<feature type="domain" description="ABC transporter" evidence="10">
    <location>
        <begin position="354"/>
        <end position="590"/>
    </location>
</feature>
<protein>
    <submittedName>
        <fullName evidence="12">ABC transporter ATP-binding protein</fullName>
    </submittedName>
</protein>
<dbReference type="AlphaFoldDB" id="A0A7C1AZ43"/>
<keyword evidence="5" id="KW-0547">Nucleotide-binding</keyword>
<keyword evidence="6 12" id="KW-0067">ATP-binding</keyword>
<dbReference type="Proteomes" id="UP000886355">
    <property type="component" value="Unassembled WGS sequence"/>
</dbReference>
<keyword evidence="4 9" id="KW-0812">Transmembrane</keyword>
<dbReference type="InterPro" id="IPR039421">
    <property type="entry name" value="Type_1_exporter"/>
</dbReference>
<dbReference type="Gene3D" id="1.20.1560.10">
    <property type="entry name" value="ABC transporter type 1, transmembrane domain"/>
    <property type="match status" value="1"/>
</dbReference>
<dbReference type="Gene3D" id="3.40.50.300">
    <property type="entry name" value="P-loop containing nucleotide triphosphate hydrolases"/>
    <property type="match status" value="1"/>
</dbReference>
<comment type="caution">
    <text evidence="12">The sequence shown here is derived from an EMBL/GenBank/DDBJ whole genome shotgun (WGS) entry which is preliminary data.</text>
</comment>
<evidence type="ECO:0000256" key="2">
    <source>
        <dbReference type="ARBA" id="ARBA00022448"/>
    </source>
</evidence>
<evidence type="ECO:0000256" key="5">
    <source>
        <dbReference type="ARBA" id="ARBA00022741"/>
    </source>
</evidence>
<dbReference type="PANTHER" id="PTHR24221">
    <property type="entry name" value="ATP-BINDING CASSETTE SUB-FAMILY B"/>
    <property type="match status" value="1"/>
</dbReference>
<dbReference type="PROSITE" id="PS50893">
    <property type="entry name" value="ABC_TRANSPORTER_2"/>
    <property type="match status" value="1"/>
</dbReference>